<keyword evidence="9" id="KW-0234">DNA repair</keyword>
<feature type="non-terminal residue" evidence="12">
    <location>
        <position position="1"/>
    </location>
</feature>
<dbReference type="Pfam" id="PF00476">
    <property type="entry name" value="DNA_pol_A"/>
    <property type="match status" value="1"/>
</dbReference>
<dbReference type="Proteomes" id="UP000517892">
    <property type="component" value="Unassembled WGS sequence"/>
</dbReference>
<comment type="similarity">
    <text evidence="1">Belongs to the DNA polymerase type-A family.</text>
</comment>
<dbReference type="OrthoDB" id="275278at2759"/>
<dbReference type="Gene3D" id="3.30.420.10">
    <property type="entry name" value="Ribonuclease H-like superfamily/Ribonuclease H"/>
    <property type="match status" value="1"/>
</dbReference>
<dbReference type="Gene3D" id="1.10.150.20">
    <property type="entry name" value="5' to 3' exonuclease, C-terminal subdomain"/>
    <property type="match status" value="1"/>
</dbReference>
<dbReference type="InterPro" id="IPR002298">
    <property type="entry name" value="DNA_polymerase_A"/>
</dbReference>
<dbReference type="InterPro" id="IPR040940">
    <property type="entry name" value="DNA_pol_P_Exo"/>
</dbReference>
<evidence type="ECO:0000256" key="8">
    <source>
        <dbReference type="ARBA" id="ARBA00023125"/>
    </source>
</evidence>
<dbReference type="GO" id="GO:0003677">
    <property type="term" value="F:DNA binding"/>
    <property type="evidence" value="ECO:0007669"/>
    <property type="project" value="UniProtKB-KW"/>
</dbReference>
<dbReference type="EC" id="2.7.7.7" evidence="2"/>
<dbReference type="SMART" id="SM00482">
    <property type="entry name" value="POLAc"/>
    <property type="match status" value="1"/>
</dbReference>
<evidence type="ECO:0000256" key="3">
    <source>
        <dbReference type="ARBA" id="ARBA00022679"/>
    </source>
</evidence>
<comment type="caution">
    <text evidence="12">The sequence shown here is derived from an EMBL/GenBank/DDBJ whole genome shotgun (WGS) entry which is preliminary data.</text>
</comment>
<evidence type="ECO:0000256" key="10">
    <source>
        <dbReference type="ARBA" id="ARBA00049244"/>
    </source>
</evidence>
<gene>
    <name evidence="12" type="primary">Poln</name>
    <name evidence="12" type="ORF">CENUNI_R02057</name>
</gene>
<evidence type="ECO:0000256" key="9">
    <source>
        <dbReference type="ARBA" id="ARBA00023204"/>
    </source>
</evidence>
<dbReference type="FunFam" id="1.10.150.20:FF:000002">
    <property type="entry name" value="DNA polymerase I"/>
    <property type="match status" value="1"/>
</dbReference>
<dbReference type="InterPro" id="IPR001098">
    <property type="entry name" value="DNA-dir_DNA_pol_A_palm_dom"/>
</dbReference>
<comment type="catalytic activity">
    <reaction evidence="10">
        <text>DNA(n) + a 2'-deoxyribonucleoside 5'-triphosphate = DNA(n+1) + diphosphate</text>
        <dbReference type="Rhea" id="RHEA:22508"/>
        <dbReference type="Rhea" id="RHEA-COMP:17339"/>
        <dbReference type="Rhea" id="RHEA-COMP:17340"/>
        <dbReference type="ChEBI" id="CHEBI:33019"/>
        <dbReference type="ChEBI" id="CHEBI:61560"/>
        <dbReference type="ChEBI" id="CHEBI:173112"/>
        <dbReference type="EC" id="2.7.7.7"/>
    </reaction>
</comment>
<dbReference type="CDD" id="cd08638">
    <property type="entry name" value="DNA_pol_A_theta"/>
    <property type="match status" value="1"/>
</dbReference>
<proteinExistence type="inferred from homology"/>
<dbReference type="FunFam" id="1.20.1060.10:FF:000001">
    <property type="entry name" value="DNA polymerase I"/>
    <property type="match status" value="1"/>
</dbReference>
<dbReference type="InterPro" id="IPR036397">
    <property type="entry name" value="RNaseH_sf"/>
</dbReference>
<keyword evidence="6" id="KW-0227">DNA damage</keyword>
<evidence type="ECO:0000313" key="13">
    <source>
        <dbReference type="Proteomes" id="UP000517892"/>
    </source>
</evidence>
<dbReference type="GO" id="GO:0006261">
    <property type="term" value="P:DNA-templated DNA replication"/>
    <property type="evidence" value="ECO:0007669"/>
    <property type="project" value="InterPro"/>
</dbReference>
<dbReference type="Gene3D" id="1.20.1060.10">
    <property type="entry name" value="Taq DNA Polymerase, Chain T, domain 4"/>
    <property type="match status" value="1"/>
</dbReference>
<evidence type="ECO:0000256" key="4">
    <source>
        <dbReference type="ARBA" id="ARBA00022695"/>
    </source>
</evidence>
<feature type="domain" description="DNA-directed DNA polymerase family A palm" evidence="11">
    <location>
        <begin position="418"/>
        <end position="581"/>
    </location>
</feature>
<keyword evidence="7" id="KW-0239">DNA-directed DNA polymerase</keyword>
<dbReference type="PANTHER" id="PTHR10133">
    <property type="entry name" value="DNA POLYMERASE I"/>
    <property type="match status" value="1"/>
</dbReference>
<dbReference type="InterPro" id="IPR043502">
    <property type="entry name" value="DNA/RNA_pol_sf"/>
</dbReference>
<evidence type="ECO:0000259" key="11">
    <source>
        <dbReference type="SMART" id="SM00482"/>
    </source>
</evidence>
<dbReference type="AlphaFoldDB" id="A0A7K4ZJH6"/>
<dbReference type="PRINTS" id="PR00868">
    <property type="entry name" value="DNAPOLI"/>
</dbReference>
<evidence type="ECO:0000256" key="7">
    <source>
        <dbReference type="ARBA" id="ARBA00022932"/>
    </source>
</evidence>
<evidence type="ECO:0000256" key="5">
    <source>
        <dbReference type="ARBA" id="ARBA00022705"/>
    </source>
</evidence>
<keyword evidence="4" id="KW-0548">Nucleotidyltransferase</keyword>
<dbReference type="Pfam" id="PF18049">
    <property type="entry name" value="DNA_pol_P_Exo"/>
    <property type="match status" value="1"/>
</dbReference>
<feature type="non-terminal residue" evidence="12">
    <location>
        <position position="583"/>
    </location>
</feature>
<sequence length="583" mass="66803">CDIRSLGCEEKRELLATIGQAVALVTTMIFHDGSSQLSSEQALTSSVKGVAVLVKNQTDHPCPLSFSSTDNTSNAAHANDKLIYLKTDWASFWEQEQQAHKKFAWQVLLQMLRCKAPIICFNAKDFLRTLLQVYSNEISWKQVVDSVLLDPRIAAWLINPSDTVPSFEHLIQKYFEKPFSMGTVIFQIVLLLLKRLIFFLIYLYQYQDLGVNLEKLYNVMIDLARDLQVQGLWKLFCRLELPLIKILAVMETHKIHVNKQELKKTSEMLGLRLKELEQEAHQVAGEKFLLTSSSQLREVLFDKLKLHVLCEKLQRTEMQQLVSTSEAVLNKLQDLHPLPKIILEYRQVHKIKSTYVDGLQTCMKKGFISSTWNQTGTVTGRLSAKHPNVQGISKHPVTITKKQYIKGKEEEIVTFSPRTLFVSKKGYTFLAADFSHIELRILADLSSEPELLKLFQEPETTDIFSTLASQWKGIQREQVKHADREQAKRVVYSVVYGAGKERLADCLGITSLQASQFIESFMQKYKKVHEFTKKTIEQCRNKGYVVSIMGRKRPLANINSQDYKLRTQAERQAVNFVVQGKKA</sequence>
<keyword evidence="3" id="KW-0808">Transferase</keyword>
<name>A0A7K4ZJH6_9AVES</name>
<keyword evidence="5" id="KW-0235">DNA replication</keyword>
<evidence type="ECO:0000256" key="2">
    <source>
        <dbReference type="ARBA" id="ARBA00012417"/>
    </source>
</evidence>
<evidence type="ECO:0000256" key="1">
    <source>
        <dbReference type="ARBA" id="ARBA00007705"/>
    </source>
</evidence>
<evidence type="ECO:0000313" key="12">
    <source>
        <dbReference type="EMBL" id="NWR71510.1"/>
    </source>
</evidence>
<dbReference type="SUPFAM" id="SSF56672">
    <property type="entry name" value="DNA/RNA polymerases"/>
    <property type="match status" value="1"/>
</dbReference>
<dbReference type="EMBL" id="VYZI01000063">
    <property type="protein sequence ID" value="NWR71510.1"/>
    <property type="molecule type" value="Genomic_DNA"/>
</dbReference>
<evidence type="ECO:0000256" key="6">
    <source>
        <dbReference type="ARBA" id="ARBA00022763"/>
    </source>
</evidence>
<dbReference type="GO" id="GO:0006302">
    <property type="term" value="P:double-strand break repair"/>
    <property type="evidence" value="ECO:0007669"/>
    <property type="project" value="TreeGrafter"/>
</dbReference>
<dbReference type="PANTHER" id="PTHR10133:SF27">
    <property type="entry name" value="DNA POLYMERASE NU"/>
    <property type="match status" value="1"/>
</dbReference>
<dbReference type="GO" id="GO:0003887">
    <property type="term" value="F:DNA-directed DNA polymerase activity"/>
    <property type="evidence" value="ECO:0007669"/>
    <property type="project" value="UniProtKB-KW"/>
</dbReference>
<keyword evidence="8" id="KW-0238">DNA-binding</keyword>
<accession>A0A7K4ZJH6</accession>
<organism evidence="12 13">
    <name type="scientific">Centropus unirufus</name>
    <dbReference type="NCBI Taxonomy" id="1118519"/>
    <lineage>
        <taxon>Eukaryota</taxon>
        <taxon>Metazoa</taxon>
        <taxon>Chordata</taxon>
        <taxon>Craniata</taxon>
        <taxon>Vertebrata</taxon>
        <taxon>Euteleostomi</taxon>
        <taxon>Archelosauria</taxon>
        <taxon>Archosauria</taxon>
        <taxon>Dinosauria</taxon>
        <taxon>Saurischia</taxon>
        <taxon>Theropoda</taxon>
        <taxon>Coelurosauria</taxon>
        <taxon>Aves</taxon>
        <taxon>Neognathae</taxon>
        <taxon>Neoaves</taxon>
        <taxon>Otidimorphae</taxon>
        <taxon>Cuculiformes</taxon>
        <taxon>Centropidae</taxon>
        <taxon>Centropus</taxon>
    </lineage>
</organism>
<protein>
    <recommendedName>
        <fullName evidence="2">DNA-directed DNA polymerase</fullName>
        <ecNumber evidence="2">2.7.7.7</ecNumber>
    </recommendedName>
</protein>
<keyword evidence="13" id="KW-1185">Reference proteome</keyword>
<reference evidence="12 13" key="1">
    <citation type="submission" date="2019-09" db="EMBL/GenBank/DDBJ databases">
        <title>Bird 10,000 Genomes (B10K) Project - Family phase.</title>
        <authorList>
            <person name="Zhang G."/>
        </authorList>
    </citation>
    <scope>NUCLEOTIDE SEQUENCE [LARGE SCALE GENOMIC DNA]</scope>
    <source>
        <strain evidence="12">B10K-DU-017-25</strain>
        <tissue evidence="12">Mixed tissue sample</tissue>
    </source>
</reference>